<dbReference type="GO" id="GO:0004803">
    <property type="term" value="F:transposase activity"/>
    <property type="evidence" value="ECO:0007669"/>
    <property type="project" value="InterPro"/>
</dbReference>
<accession>A0A518DGQ9</accession>
<feature type="region of interest" description="Disordered" evidence="1">
    <location>
        <begin position="27"/>
        <end position="51"/>
    </location>
</feature>
<gene>
    <name evidence="2" type="ORF">Pla175_40650</name>
</gene>
<dbReference type="InterPro" id="IPR036515">
    <property type="entry name" value="Transposase_17_sf"/>
</dbReference>
<dbReference type="Proteomes" id="UP000317429">
    <property type="component" value="Chromosome"/>
</dbReference>
<dbReference type="KEGG" id="pnd:Pla175_40650"/>
<dbReference type="AlphaFoldDB" id="A0A518DGQ9"/>
<sequence length="190" mass="21467">MYTIPMNFVLLTTTTYGTWLPGDPRGSVTSVRDYRPSDPPTAARIEHDRPGEAWEPPIPGLYASAQQLLKQPPVLLGRPLARVVIEKFCETSAFRDRRLAAMSVMRNHLHAVVGFDGFIDFDRMLNDYKSHASRGLNAHAERRPAWWTRGGSARSLPDERAVLGAIHYVLFKQPRPLARWREGDGFLAET</sequence>
<organism evidence="2 3">
    <name type="scientific">Pirellulimonas nuda</name>
    <dbReference type="NCBI Taxonomy" id="2528009"/>
    <lineage>
        <taxon>Bacteria</taxon>
        <taxon>Pseudomonadati</taxon>
        <taxon>Planctomycetota</taxon>
        <taxon>Planctomycetia</taxon>
        <taxon>Pirellulales</taxon>
        <taxon>Lacipirellulaceae</taxon>
        <taxon>Pirellulimonas</taxon>
    </lineage>
</organism>
<protein>
    <submittedName>
        <fullName evidence="2">Uncharacterized protein</fullName>
    </submittedName>
</protein>
<evidence type="ECO:0000313" key="2">
    <source>
        <dbReference type="EMBL" id="QDU90656.1"/>
    </source>
</evidence>
<proteinExistence type="predicted"/>
<dbReference type="GO" id="GO:0003677">
    <property type="term" value="F:DNA binding"/>
    <property type="evidence" value="ECO:0007669"/>
    <property type="project" value="InterPro"/>
</dbReference>
<dbReference type="SUPFAM" id="SSF143422">
    <property type="entry name" value="Transposase IS200-like"/>
    <property type="match status" value="1"/>
</dbReference>
<evidence type="ECO:0000256" key="1">
    <source>
        <dbReference type="SAM" id="MobiDB-lite"/>
    </source>
</evidence>
<dbReference type="RefSeq" id="WP_197527016.1">
    <property type="nucleotide sequence ID" value="NZ_CP036291.1"/>
</dbReference>
<dbReference type="Gene3D" id="3.30.70.1290">
    <property type="entry name" value="Transposase IS200-like"/>
    <property type="match status" value="1"/>
</dbReference>
<keyword evidence="3" id="KW-1185">Reference proteome</keyword>
<dbReference type="EMBL" id="CP036291">
    <property type="protein sequence ID" value="QDU90656.1"/>
    <property type="molecule type" value="Genomic_DNA"/>
</dbReference>
<reference evidence="2 3" key="1">
    <citation type="submission" date="2019-02" db="EMBL/GenBank/DDBJ databases">
        <title>Deep-cultivation of Planctomycetes and their phenomic and genomic characterization uncovers novel biology.</title>
        <authorList>
            <person name="Wiegand S."/>
            <person name="Jogler M."/>
            <person name="Boedeker C."/>
            <person name="Pinto D."/>
            <person name="Vollmers J."/>
            <person name="Rivas-Marin E."/>
            <person name="Kohn T."/>
            <person name="Peeters S.H."/>
            <person name="Heuer A."/>
            <person name="Rast P."/>
            <person name="Oberbeckmann S."/>
            <person name="Bunk B."/>
            <person name="Jeske O."/>
            <person name="Meyerdierks A."/>
            <person name="Storesund J.E."/>
            <person name="Kallscheuer N."/>
            <person name="Luecker S."/>
            <person name="Lage O.M."/>
            <person name="Pohl T."/>
            <person name="Merkel B.J."/>
            <person name="Hornburger P."/>
            <person name="Mueller R.-W."/>
            <person name="Bruemmer F."/>
            <person name="Labrenz M."/>
            <person name="Spormann A.M."/>
            <person name="Op den Camp H."/>
            <person name="Overmann J."/>
            <person name="Amann R."/>
            <person name="Jetten M.S.M."/>
            <person name="Mascher T."/>
            <person name="Medema M.H."/>
            <person name="Devos D.P."/>
            <person name="Kaster A.-K."/>
            <person name="Ovreas L."/>
            <person name="Rohde M."/>
            <person name="Galperin M.Y."/>
            <person name="Jogler C."/>
        </authorList>
    </citation>
    <scope>NUCLEOTIDE SEQUENCE [LARGE SCALE GENOMIC DNA]</scope>
    <source>
        <strain evidence="2 3">Pla175</strain>
    </source>
</reference>
<evidence type="ECO:0000313" key="3">
    <source>
        <dbReference type="Proteomes" id="UP000317429"/>
    </source>
</evidence>
<name>A0A518DGQ9_9BACT</name>
<dbReference type="GO" id="GO:0006313">
    <property type="term" value="P:DNA transposition"/>
    <property type="evidence" value="ECO:0007669"/>
    <property type="project" value="InterPro"/>
</dbReference>